<dbReference type="AlphaFoldDB" id="A0A674G7E7"/>
<protein>
    <submittedName>
        <fullName evidence="1">Uncharacterized protein</fullName>
    </submittedName>
</protein>
<keyword evidence="2" id="KW-1185">Reference proteome</keyword>
<organism evidence="1 2">
    <name type="scientific">Taeniopygia guttata</name>
    <name type="common">Zebra finch</name>
    <name type="synonym">Poephila guttata</name>
    <dbReference type="NCBI Taxonomy" id="59729"/>
    <lineage>
        <taxon>Eukaryota</taxon>
        <taxon>Metazoa</taxon>
        <taxon>Chordata</taxon>
        <taxon>Craniata</taxon>
        <taxon>Vertebrata</taxon>
        <taxon>Euteleostomi</taxon>
        <taxon>Archelosauria</taxon>
        <taxon>Archosauria</taxon>
        <taxon>Dinosauria</taxon>
        <taxon>Saurischia</taxon>
        <taxon>Theropoda</taxon>
        <taxon>Coelurosauria</taxon>
        <taxon>Aves</taxon>
        <taxon>Neognathae</taxon>
        <taxon>Neoaves</taxon>
        <taxon>Telluraves</taxon>
        <taxon>Australaves</taxon>
        <taxon>Passeriformes</taxon>
        <taxon>Passeroidea</taxon>
        <taxon>Estrildidae</taxon>
        <taxon>Estrildinae</taxon>
        <taxon>Taeniopygia</taxon>
    </lineage>
</organism>
<dbReference type="InParanoid" id="A0A674G7E7"/>
<name>A0A674G7E7_TAEGU</name>
<reference evidence="1" key="2">
    <citation type="submission" date="2025-08" db="UniProtKB">
        <authorList>
            <consortium name="Ensembl"/>
        </authorList>
    </citation>
    <scope>IDENTIFICATION</scope>
</reference>
<reference evidence="1 2" key="1">
    <citation type="journal article" date="2010" name="Nature">
        <title>The genome of a songbird.</title>
        <authorList>
            <person name="Warren W.C."/>
            <person name="Clayton D.F."/>
            <person name="Ellegren H."/>
            <person name="Arnold A.P."/>
            <person name="Hillier L.W."/>
            <person name="Kunstner A."/>
            <person name="Searle S."/>
            <person name="White S."/>
            <person name="Vilella A.J."/>
            <person name="Fairley S."/>
            <person name="Heger A."/>
            <person name="Kong L."/>
            <person name="Ponting C.P."/>
            <person name="Jarvis E.D."/>
            <person name="Mello C.V."/>
            <person name="Minx P."/>
            <person name="Lovell P."/>
            <person name="Velho T.A."/>
            <person name="Ferris M."/>
            <person name="Balakrishnan C.N."/>
            <person name="Sinha S."/>
            <person name="Blatti C."/>
            <person name="London S.E."/>
            <person name="Li Y."/>
            <person name="Lin Y.C."/>
            <person name="George J."/>
            <person name="Sweedler J."/>
            <person name="Southey B."/>
            <person name="Gunaratne P."/>
            <person name="Watson M."/>
            <person name="Nam K."/>
            <person name="Backstrom N."/>
            <person name="Smeds L."/>
            <person name="Nabholz B."/>
            <person name="Itoh Y."/>
            <person name="Whitney O."/>
            <person name="Pfenning A.R."/>
            <person name="Howard J."/>
            <person name="Volker M."/>
            <person name="Skinner B.M."/>
            <person name="Griffin D.K."/>
            <person name="Ye L."/>
            <person name="McLaren W.M."/>
            <person name="Flicek P."/>
            <person name="Quesada V."/>
            <person name="Velasco G."/>
            <person name="Lopez-Otin C."/>
            <person name="Puente X.S."/>
            <person name="Olender T."/>
            <person name="Lancet D."/>
            <person name="Smit A.F."/>
            <person name="Hubley R."/>
            <person name="Konkel M.K."/>
            <person name="Walker J.A."/>
            <person name="Batzer M.A."/>
            <person name="Gu W."/>
            <person name="Pollock D.D."/>
            <person name="Chen L."/>
            <person name="Cheng Z."/>
            <person name="Eichler E.E."/>
            <person name="Stapley J."/>
            <person name="Slate J."/>
            <person name="Ekblom R."/>
            <person name="Birkhead T."/>
            <person name="Burke T."/>
            <person name="Burt D."/>
            <person name="Scharff C."/>
            <person name="Adam I."/>
            <person name="Richard H."/>
            <person name="Sultan M."/>
            <person name="Soldatov A."/>
            <person name="Lehrach H."/>
            <person name="Edwards S.V."/>
            <person name="Yang S.P."/>
            <person name="Li X."/>
            <person name="Graves T."/>
            <person name="Fulton L."/>
            <person name="Nelson J."/>
            <person name="Chinwalla A."/>
            <person name="Hou S."/>
            <person name="Mardis E.R."/>
            <person name="Wilson R.K."/>
        </authorList>
    </citation>
    <scope>NUCLEOTIDE SEQUENCE [LARGE SCALE GENOMIC DNA]</scope>
</reference>
<proteinExistence type="predicted"/>
<dbReference type="OMA" id="WHSSTRW"/>
<accession>A0A674G7E7</accession>
<dbReference type="GeneTree" id="ENSGT01030000235556"/>
<dbReference type="Ensembl" id="ENSTGUT00000020725.1">
    <property type="protein sequence ID" value="ENSTGUP00000018595.1"/>
    <property type="gene ID" value="ENSTGUG00000020500.1"/>
</dbReference>
<reference evidence="1" key="3">
    <citation type="submission" date="2025-09" db="UniProtKB">
        <authorList>
            <consortium name="Ensembl"/>
        </authorList>
    </citation>
    <scope>IDENTIFICATION</scope>
</reference>
<evidence type="ECO:0000313" key="1">
    <source>
        <dbReference type="Ensembl" id="ENSTGUP00000018595.1"/>
    </source>
</evidence>
<sequence>YLGLTWLTGMLSRAAISSTVSLPSEMIEVIFNPGINYLDPSTSAFANSIWHSSTRWVNHRHQSYKAEFVYREVQVICIKLEAIRELIIRQSQVAESCKTSNPHLLCFYTSGGRESEHLLLLQTAAQE</sequence>
<dbReference type="Proteomes" id="UP000007754">
    <property type="component" value="Chromosome 1"/>
</dbReference>
<evidence type="ECO:0000313" key="2">
    <source>
        <dbReference type="Proteomes" id="UP000007754"/>
    </source>
</evidence>